<keyword evidence="15" id="KW-0175">Coiled coil</keyword>
<name>H2B1L0_KAZAF</name>
<dbReference type="GO" id="GO:0005739">
    <property type="term" value="C:mitochondrion"/>
    <property type="evidence" value="ECO:0007669"/>
    <property type="project" value="UniProtKB-SubCell"/>
</dbReference>
<evidence type="ECO:0000256" key="6">
    <source>
        <dbReference type="ARBA" id="ARBA00022598"/>
    </source>
</evidence>
<accession>H2B1L0</accession>
<keyword evidence="8 14" id="KW-0067">ATP-binding</keyword>
<comment type="catalytic activity">
    <reaction evidence="13">
        <text>tRNA(Val) + L-valine + ATP = L-valyl-tRNA(Val) + AMP + diphosphate</text>
        <dbReference type="Rhea" id="RHEA:10704"/>
        <dbReference type="Rhea" id="RHEA-COMP:9672"/>
        <dbReference type="Rhea" id="RHEA-COMP:9708"/>
        <dbReference type="ChEBI" id="CHEBI:30616"/>
        <dbReference type="ChEBI" id="CHEBI:33019"/>
        <dbReference type="ChEBI" id="CHEBI:57762"/>
        <dbReference type="ChEBI" id="CHEBI:78442"/>
        <dbReference type="ChEBI" id="CHEBI:78537"/>
        <dbReference type="ChEBI" id="CHEBI:456215"/>
        <dbReference type="EC" id="6.1.1.9"/>
    </reaction>
</comment>
<evidence type="ECO:0000256" key="4">
    <source>
        <dbReference type="ARBA" id="ARBA00013169"/>
    </source>
</evidence>
<dbReference type="InParanoid" id="H2B1L0"/>
<evidence type="ECO:0000313" key="19">
    <source>
        <dbReference type="Proteomes" id="UP000005220"/>
    </source>
</evidence>
<dbReference type="GO" id="GO:0005524">
    <property type="term" value="F:ATP binding"/>
    <property type="evidence" value="ECO:0007669"/>
    <property type="project" value="UniProtKB-KW"/>
</dbReference>
<dbReference type="GO" id="GO:0002161">
    <property type="term" value="F:aminoacyl-tRNA deacylase activity"/>
    <property type="evidence" value="ECO:0007669"/>
    <property type="project" value="InterPro"/>
</dbReference>
<evidence type="ECO:0000256" key="3">
    <source>
        <dbReference type="ARBA" id="ARBA00005594"/>
    </source>
</evidence>
<dbReference type="eggNOG" id="KOG0432">
    <property type="taxonomic scope" value="Eukaryota"/>
</dbReference>
<dbReference type="GeneID" id="13886699"/>
<evidence type="ECO:0000256" key="10">
    <source>
        <dbReference type="ARBA" id="ARBA00023146"/>
    </source>
</evidence>
<feature type="domain" description="Methionyl/Valyl/Leucyl/Isoleucyl-tRNA synthetase anticodon-binding" evidence="17">
    <location>
        <begin position="752"/>
        <end position="893"/>
    </location>
</feature>
<evidence type="ECO:0000256" key="7">
    <source>
        <dbReference type="ARBA" id="ARBA00022741"/>
    </source>
</evidence>
<gene>
    <name evidence="18" type="primary">KAFR0K01560</name>
    <name evidence="18" type="ORF">KAFR_0K01560</name>
</gene>
<dbReference type="KEGG" id="kaf:KAFR_0K01560"/>
<protein>
    <recommendedName>
        <fullName evidence="12">Valine--tRNA ligase, mitochondrial</fullName>
        <ecNumber evidence="4">6.1.1.9</ecNumber>
    </recommendedName>
    <alternativeName>
        <fullName evidence="11">Valyl-tRNA synthetase</fullName>
    </alternativeName>
</protein>
<dbReference type="CDD" id="cd07962">
    <property type="entry name" value="Anticodon_Ia_Val"/>
    <property type="match status" value="1"/>
</dbReference>
<dbReference type="InterPro" id="IPR009080">
    <property type="entry name" value="tRNAsynth_Ia_anticodon-bd"/>
</dbReference>
<evidence type="ECO:0000259" key="17">
    <source>
        <dbReference type="Pfam" id="PF08264"/>
    </source>
</evidence>
<dbReference type="NCBIfam" id="TIGR00422">
    <property type="entry name" value="valS"/>
    <property type="match status" value="1"/>
</dbReference>
<dbReference type="PANTHER" id="PTHR11946">
    <property type="entry name" value="VALYL-TRNA SYNTHETASES"/>
    <property type="match status" value="1"/>
</dbReference>
<dbReference type="EMBL" id="HE650831">
    <property type="protein sequence ID" value="CCF60510.1"/>
    <property type="molecule type" value="Genomic_DNA"/>
</dbReference>
<evidence type="ECO:0000256" key="5">
    <source>
        <dbReference type="ARBA" id="ARBA00022490"/>
    </source>
</evidence>
<keyword evidence="19" id="KW-1185">Reference proteome</keyword>
<evidence type="ECO:0000259" key="16">
    <source>
        <dbReference type="Pfam" id="PF00133"/>
    </source>
</evidence>
<dbReference type="AlphaFoldDB" id="H2B1L0"/>
<evidence type="ECO:0000256" key="14">
    <source>
        <dbReference type="RuleBase" id="RU363035"/>
    </source>
</evidence>
<keyword evidence="5" id="KW-0963">Cytoplasm</keyword>
<proteinExistence type="inferred from homology"/>
<dbReference type="InterPro" id="IPR033705">
    <property type="entry name" value="Anticodon_Ia_Val"/>
</dbReference>
<organism evidence="18 19">
    <name type="scientific">Kazachstania africana (strain ATCC 22294 / BCRC 22015 / CBS 2517 / CECT 1963 / NBRC 1671 / NRRL Y-8276)</name>
    <name type="common">Yeast</name>
    <name type="synonym">Kluyveromyces africanus</name>
    <dbReference type="NCBI Taxonomy" id="1071382"/>
    <lineage>
        <taxon>Eukaryota</taxon>
        <taxon>Fungi</taxon>
        <taxon>Dikarya</taxon>
        <taxon>Ascomycota</taxon>
        <taxon>Saccharomycotina</taxon>
        <taxon>Saccharomycetes</taxon>
        <taxon>Saccharomycetales</taxon>
        <taxon>Saccharomycetaceae</taxon>
        <taxon>Kazachstania</taxon>
    </lineage>
</organism>
<dbReference type="SUPFAM" id="SSF47323">
    <property type="entry name" value="Anticodon-binding domain of a subclass of class I aminoacyl-tRNA synthetases"/>
    <property type="match status" value="1"/>
</dbReference>
<sequence length="1019" mass="117639">MKLSVIFQIGRTTPSKLHHRAIRKTRKRIEQSVHDSKRYYSLNRLENAVGRTSNAGHIEKKALLPITLAETSSYNPSLVEQSWYDWWDQIGAFKPDLTSDKTIKSEGLFCIPAPPPNVTGSLHIGHALTISLQDALIRYYRMKGATVLFLPGFDHAGIATQSVVERKLWSTEKKTKYDYGRVRFNQKIWEWKDFYHNRIKEQIKRLGASYDWSREAFTLDPPLSDAVVEAFVRLHDEGLIYRESKLINWSVKLNTAISNLEVDTMQLKGRTLVNVPNYDEPIEFGVLTTIAYRVCNSNEKIQVATTRPETIFGDVAIAVHPDDPRYQHLHGRFVEHPFLAKKIPIILDAEIVNQELGAGAVKITPAHDENDYKVGKRHGLEFINIFTDDGLLNNNCGRAWEGIKRFDARSLVIKKLKELDLYFGQEGHETTLPICSRSGDVIEPLLKPQWWLNQKDMAIKAADVVKSGEIKILPKHSEREYFNWLKNIQDWCISRQLWWGHRCPVYFIQLEGQKTDKNDGRFWVAARNSEEAYMKAHRKFPDSKFTLYQDEDVLDTWFSSALWPISTLGWPKNTEDLELFSPYSLLETGWDILFFWVTRMILLGTHLTEKVPFKQVFCHPLVRDASGRKMSKSLGNVIDPLDVVTGATPAELQDKLLSGNLDSKEIARALEGQRKMYPNGIARCGADALRFSLCGYTSNQNSGDIYLDINRIETNRKFCNKIYQATKFTIQKLGGDYPPLKIKLSGNETMIEKWILHTMAETSNTMNDCFKLRDFSGATLAIHQFWRSICDVYIEYFKYILRSGTEAQIASCKETLYTVNDNALRLLHPLMPFLTEELWQRLHPEAAQNVTVSKQPYPAAQENFMDEISFYKCTILLTTIRELRSLLNQYHMLKKYNVSISVTDEVISKELIDQDLFIKHSVKSNLVDLHYNNNHEDFSRGYATKTVDKNVSIHLTLQDNVENPHREVLKLEKKLKNLERKRSSLEHSMNSSDYEMKVPDGIKNLTKRHWMILLPKFQV</sequence>
<dbReference type="PRINTS" id="PR00986">
    <property type="entry name" value="TRNASYNTHVAL"/>
</dbReference>
<keyword evidence="6 14" id="KW-0436">Ligase</keyword>
<evidence type="ECO:0000256" key="12">
    <source>
        <dbReference type="ARBA" id="ARBA00040837"/>
    </source>
</evidence>
<dbReference type="GO" id="GO:0006438">
    <property type="term" value="P:valyl-tRNA aminoacylation"/>
    <property type="evidence" value="ECO:0007669"/>
    <property type="project" value="InterPro"/>
</dbReference>
<dbReference type="Gene3D" id="1.10.730.10">
    <property type="entry name" value="Isoleucyl-tRNA Synthetase, Domain 1"/>
    <property type="match status" value="1"/>
</dbReference>
<feature type="domain" description="Aminoacyl-tRNA synthetase class Ia" evidence="16">
    <location>
        <begin position="83"/>
        <end position="700"/>
    </location>
</feature>
<dbReference type="NCBIfam" id="NF004349">
    <property type="entry name" value="PRK05729.1"/>
    <property type="match status" value="1"/>
</dbReference>
<dbReference type="InterPro" id="IPR009008">
    <property type="entry name" value="Val/Leu/Ile-tRNA-synth_edit"/>
</dbReference>
<dbReference type="EC" id="6.1.1.9" evidence="4"/>
<evidence type="ECO:0000256" key="2">
    <source>
        <dbReference type="ARBA" id="ARBA00004496"/>
    </source>
</evidence>
<keyword evidence="10 14" id="KW-0030">Aminoacyl-tRNA synthetase</keyword>
<dbReference type="InterPro" id="IPR002300">
    <property type="entry name" value="aa-tRNA-synth_Ia"/>
</dbReference>
<keyword evidence="9 14" id="KW-0648">Protein biosynthesis</keyword>
<dbReference type="HOGENOM" id="CLU_001493_0_1_1"/>
<dbReference type="Pfam" id="PF08264">
    <property type="entry name" value="Anticodon_1"/>
    <property type="match status" value="1"/>
</dbReference>
<dbReference type="PANTHER" id="PTHR11946:SF109">
    <property type="entry name" value="VALINE--TRNA LIGASE"/>
    <property type="match status" value="1"/>
</dbReference>
<evidence type="ECO:0000256" key="9">
    <source>
        <dbReference type="ARBA" id="ARBA00022917"/>
    </source>
</evidence>
<keyword evidence="7 14" id="KW-0547">Nucleotide-binding</keyword>
<evidence type="ECO:0000256" key="8">
    <source>
        <dbReference type="ARBA" id="ARBA00022840"/>
    </source>
</evidence>
<dbReference type="CDD" id="cd00817">
    <property type="entry name" value="ValRS_core"/>
    <property type="match status" value="1"/>
</dbReference>
<evidence type="ECO:0000313" key="18">
    <source>
        <dbReference type="EMBL" id="CCF60510.1"/>
    </source>
</evidence>
<dbReference type="InterPro" id="IPR002303">
    <property type="entry name" value="Valyl-tRNA_ligase"/>
</dbReference>
<feature type="coiled-coil region" evidence="15">
    <location>
        <begin position="961"/>
        <end position="988"/>
    </location>
</feature>
<comment type="similarity">
    <text evidence="3 14">Belongs to the class-I aminoacyl-tRNA synthetase family.</text>
</comment>
<dbReference type="FunFam" id="3.40.50.620:FF:000078">
    <property type="entry name" value="Valine--tRNA ligase, mitochondrial"/>
    <property type="match status" value="1"/>
</dbReference>
<dbReference type="FunFam" id="3.40.50.620:FF:000020">
    <property type="entry name" value="Valine--tRNA ligase, mitochondrial"/>
    <property type="match status" value="1"/>
</dbReference>
<reference evidence="18 19" key="1">
    <citation type="journal article" date="2011" name="Proc. Natl. Acad. Sci. U.S.A.">
        <title>Evolutionary erosion of yeast sex chromosomes by mating-type switching accidents.</title>
        <authorList>
            <person name="Gordon J.L."/>
            <person name="Armisen D."/>
            <person name="Proux-Wera E."/>
            <person name="Oheigeartaigh S.S."/>
            <person name="Byrne K.P."/>
            <person name="Wolfe K.H."/>
        </authorList>
    </citation>
    <scope>NUCLEOTIDE SEQUENCE [LARGE SCALE GENOMIC DNA]</scope>
    <source>
        <strain evidence="19">ATCC 22294 / BCRC 22015 / CBS 2517 / CECT 1963 / NBRC 1671 / NRRL Y-8276</strain>
    </source>
</reference>
<evidence type="ECO:0000256" key="1">
    <source>
        <dbReference type="ARBA" id="ARBA00004173"/>
    </source>
</evidence>
<dbReference type="Gene3D" id="3.90.740.10">
    <property type="entry name" value="Valyl/Leucyl/Isoleucyl-tRNA synthetase, editing domain"/>
    <property type="match status" value="2"/>
</dbReference>
<dbReference type="PROSITE" id="PS00178">
    <property type="entry name" value="AA_TRNA_LIGASE_I"/>
    <property type="match status" value="1"/>
</dbReference>
<dbReference type="SUPFAM" id="SSF52374">
    <property type="entry name" value="Nucleotidylyl transferase"/>
    <property type="match status" value="1"/>
</dbReference>
<dbReference type="Gene3D" id="3.40.50.620">
    <property type="entry name" value="HUPs"/>
    <property type="match status" value="2"/>
</dbReference>
<dbReference type="SUPFAM" id="SSF50677">
    <property type="entry name" value="ValRS/IleRS/LeuRS editing domain"/>
    <property type="match status" value="1"/>
</dbReference>
<evidence type="ECO:0000256" key="13">
    <source>
        <dbReference type="ARBA" id="ARBA00047552"/>
    </source>
</evidence>
<evidence type="ECO:0000256" key="11">
    <source>
        <dbReference type="ARBA" id="ARBA00029936"/>
    </source>
</evidence>
<evidence type="ECO:0000256" key="15">
    <source>
        <dbReference type="SAM" id="Coils"/>
    </source>
</evidence>
<dbReference type="OrthoDB" id="629407at2759"/>
<dbReference type="GO" id="GO:0004832">
    <property type="term" value="F:valine-tRNA ligase activity"/>
    <property type="evidence" value="ECO:0007669"/>
    <property type="project" value="UniProtKB-EC"/>
</dbReference>
<dbReference type="STRING" id="1071382.H2B1L0"/>
<dbReference type="GO" id="GO:0005829">
    <property type="term" value="C:cytosol"/>
    <property type="evidence" value="ECO:0007669"/>
    <property type="project" value="TreeGrafter"/>
</dbReference>
<dbReference type="RefSeq" id="XP_003959645.1">
    <property type="nucleotide sequence ID" value="XM_003959596.1"/>
</dbReference>
<dbReference type="InterPro" id="IPR001412">
    <property type="entry name" value="aa-tRNA-synth_I_CS"/>
</dbReference>
<dbReference type="InterPro" id="IPR014729">
    <property type="entry name" value="Rossmann-like_a/b/a_fold"/>
</dbReference>
<comment type="subcellular location">
    <subcellularLocation>
        <location evidence="2">Cytoplasm</location>
    </subcellularLocation>
    <subcellularLocation>
        <location evidence="1">Mitochondrion</location>
    </subcellularLocation>
</comment>
<dbReference type="FunFam" id="1.10.730.10:FF:000009">
    <property type="entry name" value="Valine--tRNA ligase, mitochondrial"/>
    <property type="match status" value="1"/>
</dbReference>
<dbReference type="FunFam" id="3.90.740.10:FF:000005">
    <property type="entry name" value="Valine--tRNA ligase, mitochondrial"/>
    <property type="match status" value="1"/>
</dbReference>
<dbReference type="InterPro" id="IPR013155">
    <property type="entry name" value="M/V/L/I-tRNA-synth_anticd-bd"/>
</dbReference>
<dbReference type="Pfam" id="PF00133">
    <property type="entry name" value="tRNA-synt_1"/>
    <property type="match status" value="1"/>
</dbReference>
<dbReference type="Proteomes" id="UP000005220">
    <property type="component" value="Chromosome 11"/>
</dbReference>